<organism evidence="15 16">
    <name type="scientific">Massilia oculi</name>
    <dbReference type="NCBI Taxonomy" id="945844"/>
    <lineage>
        <taxon>Bacteria</taxon>
        <taxon>Pseudomonadati</taxon>
        <taxon>Pseudomonadota</taxon>
        <taxon>Betaproteobacteria</taxon>
        <taxon>Burkholderiales</taxon>
        <taxon>Oxalobacteraceae</taxon>
        <taxon>Telluria group</taxon>
        <taxon>Massilia</taxon>
    </lineage>
</organism>
<feature type="transmembrane region" description="Helical" evidence="13">
    <location>
        <begin position="113"/>
        <end position="135"/>
    </location>
</feature>
<dbReference type="Gene3D" id="1.20.950.20">
    <property type="entry name" value="Transmembrane di-heme cytochromes, Chain C"/>
    <property type="match status" value="1"/>
</dbReference>
<proteinExistence type="inferred from homology"/>
<keyword evidence="8" id="KW-0479">Metal-binding</keyword>
<dbReference type="GO" id="GO:0009055">
    <property type="term" value="F:electron transfer activity"/>
    <property type="evidence" value="ECO:0007669"/>
    <property type="project" value="InterPro"/>
</dbReference>
<evidence type="ECO:0000256" key="2">
    <source>
        <dbReference type="ARBA" id="ARBA00004651"/>
    </source>
</evidence>
<keyword evidence="10 13" id="KW-1133">Transmembrane helix</keyword>
<dbReference type="AlphaFoldDB" id="A0A2S2DCR7"/>
<dbReference type="GO" id="GO:0046872">
    <property type="term" value="F:metal ion binding"/>
    <property type="evidence" value="ECO:0007669"/>
    <property type="project" value="UniProtKB-KW"/>
</dbReference>
<dbReference type="GO" id="GO:0009061">
    <property type="term" value="P:anaerobic respiration"/>
    <property type="evidence" value="ECO:0007669"/>
    <property type="project" value="TreeGrafter"/>
</dbReference>
<evidence type="ECO:0000256" key="3">
    <source>
        <dbReference type="ARBA" id="ARBA00010747"/>
    </source>
</evidence>
<evidence type="ECO:0000256" key="12">
    <source>
        <dbReference type="ARBA" id="ARBA00023136"/>
    </source>
</evidence>
<dbReference type="GO" id="GO:0009326">
    <property type="term" value="C:formate dehydrogenase complex"/>
    <property type="evidence" value="ECO:0007669"/>
    <property type="project" value="InterPro"/>
</dbReference>
<evidence type="ECO:0000256" key="6">
    <source>
        <dbReference type="ARBA" id="ARBA00022617"/>
    </source>
</evidence>
<keyword evidence="6" id="KW-0349">Heme</keyword>
<dbReference type="PANTHER" id="PTHR30074:SF5">
    <property type="entry name" value="FORMATE DEHYDROGENASE, NITRATE-INDUCIBLE, CYTOCHROME B556(FDN) SUBUNIT"/>
    <property type="match status" value="1"/>
</dbReference>
<dbReference type="OrthoDB" id="9790598at2"/>
<dbReference type="GO" id="GO:0005886">
    <property type="term" value="C:plasma membrane"/>
    <property type="evidence" value="ECO:0007669"/>
    <property type="project" value="UniProtKB-SubCell"/>
</dbReference>
<dbReference type="InterPro" id="IPR006471">
    <property type="entry name" value="Formate_DH_gsu"/>
</dbReference>
<evidence type="ECO:0000256" key="7">
    <source>
        <dbReference type="ARBA" id="ARBA00022692"/>
    </source>
</evidence>
<accession>A0A2S2DCR7</accession>
<keyword evidence="16" id="KW-1185">Reference proteome</keyword>
<dbReference type="GO" id="GO:0036397">
    <property type="term" value="F:formate dehydrogenase (quinone) activity"/>
    <property type="evidence" value="ECO:0007669"/>
    <property type="project" value="TreeGrafter"/>
</dbReference>
<feature type="transmembrane region" description="Helical" evidence="13">
    <location>
        <begin position="52"/>
        <end position="72"/>
    </location>
</feature>
<evidence type="ECO:0000256" key="1">
    <source>
        <dbReference type="ARBA" id="ARBA00001971"/>
    </source>
</evidence>
<keyword evidence="5" id="KW-1003">Cell membrane</keyword>
<keyword evidence="11" id="KW-0408">Iron</keyword>
<gene>
    <name evidence="15" type="ORF">DIR46_00755</name>
</gene>
<evidence type="ECO:0000256" key="10">
    <source>
        <dbReference type="ARBA" id="ARBA00022989"/>
    </source>
</evidence>
<name>A0A2S2DCR7_9BURK</name>
<dbReference type="InterPro" id="IPR016174">
    <property type="entry name" value="Di-haem_cyt_TM"/>
</dbReference>
<keyword evidence="9" id="KW-0249">Electron transport</keyword>
<evidence type="ECO:0000256" key="8">
    <source>
        <dbReference type="ARBA" id="ARBA00022723"/>
    </source>
</evidence>
<protein>
    <submittedName>
        <fullName evidence="15">Formate dehydrogenase subunit gamma</fullName>
    </submittedName>
</protein>
<feature type="transmembrane region" description="Helical" evidence="13">
    <location>
        <begin position="147"/>
        <end position="173"/>
    </location>
</feature>
<evidence type="ECO:0000256" key="9">
    <source>
        <dbReference type="ARBA" id="ARBA00022982"/>
    </source>
</evidence>
<evidence type="ECO:0000313" key="15">
    <source>
        <dbReference type="EMBL" id="AWL03128.1"/>
    </source>
</evidence>
<dbReference type="NCBIfam" id="TIGR01583">
    <property type="entry name" value="formate-DH-gamm"/>
    <property type="match status" value="1"/>
</dbReference>
<dbReference type="SUPFAM" id="SSF81342">
    <property type="entry name" value="Transmembrane di-heme cytochromes"/>
    <property type="match status" value="1"/>
</dbReference>
<keyword evidence="7 13" id="KW-0812">Transmembrane</keyword>
<dbReference type="RefSeq" id="WP_109343536.1">
    <property type="nucleotide sequence ID" value="NZ_CP029343.1"/>
</dbReference>
<evidence type="ECO:0000256" key="4">
    <source>
        <dbReference type="ARBA" id="ARBA00022448"/>
    </source>
</evidence>
<feature type="domain" description="Cytochrome b561 bacterial/Ni-hydrogenase" evidence="14">
    <location>
        <begin position="5"/>
        <end position="183"/>
    </location>
</feature>
<dbReference type="InterPro" id="IPR011577">
    <property type="entry name" value="Cyt_b561_bac/Ni-Hgenase"/>
</dbReference>
<comment type="similarity">
    <text evidence="3">Belongs to the formate dehydrogenase gamma subunit family.</text>
</comment>
<evidence type="ECO:0000256" key="5">
    <source>
        <dbReference type="ARBA" id="ARBA00022475"/>
    </source>
</evidence>
<sequence length="214" mass="24752">MFITRYRDRTRMNHWAVALLFICAGLTGLALFHPSMYFFSVFFGGGYWTRVLHPFFGLLMVLGFVFLFFAVVRDNFWTKSDTEWVKKAPKMVTTGDEHHMPPVHKYNAGQKGVFWVFAVSLVLLLITGFMFWQPWFADFFPIPLRRIAMLVHAVAAFALVLSVIVHVYAAIWVKGSFRAMTRGTVHADWAKSHHPLWYKEVTQATQDSATRKKP</sequence>
<keyword evidence="4" id="KW-0813">Transport</keyword>
<reference evidence="15 16" key="1">
    <citation type="submission" date="2018-05" db="EMBL/GenBank/DDBJ databases">
        <title>Complete genome sequence of Massilia oculi sp. nov. CCUG 43427T (=DSM 26321T), the type strain of M. oculi, and comparison with genome sequences of other Massilia strains.</title>
        <authorList>
            <person name="Zhu B."/>
        </authorList>
    </citation>
    <scope>NUCLEOTIDE SEQUENCE [LARGE SCALE GENOMIC DNA]</scope>
    <source>
        <strain evidence="15 16">CCUG 43427</strain>
    </source>
</reference>
<dbReference type="Pfam" id="PF01292">
    <property type="entry name" value="Ni_hydr_CYTB"/>
    <property type="match status" value="1"/>
</dbReference>
<dbReference type="GO" id="GO:0015944">
    <property type="term" value="P:formate oxidation"/>
    <property type="evidence" value="ECO:0007669"/>
    <property type="project" value="TreeGrafter"/>
</dbReference>
<dbReference type="KEGG" id="mtim:DIR46_00755"/>
<dbReference type="Proteomes" id="UP000245820">
    <property type="component" value="Chromosome"/>
</dbReference>
<dbReference type="EMBL" id="CP029343">
    <property type="protein sequence ID" value="AWL03128.1"/>
    <property type="molecule type" value="Genomic_DNA"/>
</dbReference>
<evidence type="ECO:0000256" key="13">
    <source>
        <dbReference type="SAM" id="Phobius"/>
    </source>
</evidence>
<comment type="subcellular location">
    <subcellularLocation>
        <location evidence="2">Cell membrane</location>
        <topology evidence="2">Multi-pass membrane protein</topology>
    </subcellularLocation>
</comment>
<comment type="cofactor">
    <cofactor evidence="1">
        <name>heme</name>
        <dbReference type="ChEBI" id="CHEBI:30413"/>
    </cofactor>
</comment>
<dbReference type="InterPro" id="IPR051817">
    <property type="entry name" value="FDH_cytochrome_b556_subunit"/>
</dbReference>
<feature type="transmembrane region" description="Helical" evidence="13">
    <location>
        <begin position="12"/>
        <end position="32"/>
    </location>
</feature>
<keyword evidence="12 13" id="KW-0472">Membrane</keyword>
<dbReference type="GO" id="GO:0022904">
    <property type="term" value="P:respiratory electron transport chain"/>
    <property type="evidence" value="ECO:0007669"/>
    <property type="project" value="InterPro"/>
</dbReference>
<evidence type="ECO:0000259" key="14">
    <source>
        <dbReference type="Pfam" id="PF01292"/>
    </source>
</evidence>
<dbReference type="GO" id="GO:0008863">
    <property type="term" value="F:formate dehydrogenase (NAD+) activity"/>
    <property type="evidence" value="ECO:0007669"/>
    <property type="project" value="InterPro"/>
</dbReference>
<evidence type="ECO:0000256" key="11">
    <source>
        <dbReference type="ARBA" id="ARBA00023004"/>
    </source>
</evidence>
<dbReference type="PANTHER" id="PTHR30074">
    <property type="entry name" value="FORMATE DEHYDROGENASE, NITRATE-INDUCIBLE, CYTOCHROME B556 FDN SUBUNIT"/>
    <property type="match status" value="1"/>
</dbReference>
<evidence type="ECO:0000313" key="16">
    <source>
        <dbReference type="Proteomes" id="UP000245820"/>
    </source>
</evidence>